<dbReference type="EMBL" id="JAFNLT010000015">
    <property type="protein sequence ID" value="MBO1228311.1"/>
    <property type="molecule type" value="Genomic_DNA"/>
</dbReference>
<feature type="coiled-coil region" evidence="2">
    <location>
        <begin position="1006"/>
        <end position="1061"/>
    </location>
</feature>
<dbReference type="Pfam" id="PF22775">
    <property type="entry name" value="GA_3"/>
    <property type="match status" value="8"/>
</dbReference>
<evidence type="ECO:0000256" key="2">
    <source>
        <dbReference type="SAM" id="Coils"/>
    </source>
</evidence>
<reference evidence="6 7" key="1">
    <citation type="submission" date="2021-03" db="EMBL/GenBank/DDBJ databases">
        <title>Staphylococci and Mammaliicocci in bats.</title>
        <authorList>
            <person name="Fountain K."/>
        </authorList>
    </citation>
    <scope>NUCLEOTIDE SEQUENCE [LARGE SCALE GENOMIC DNA]</scope>
    <source>
        <strain evidence="6 7">18_1_E_SW</strain>
    </source>
</reference>
<feature type="compositionally biased region" description="Polar residues" evidence="3">
    <location>
        <begin position="76"/>
        <end position="101"/>
    </location>
</feature>
<keyword evidence="2" id="KW-0175">Coiled coil</keyword>
<feature type="compositionally biased region" description="Basic and acidic residues" evidence="3">
    <location>
        <begin position="137"/>
        <end position="156"/>
    </location>
</feature>
<evidence type="ECO:0000313" key="7">
    <source>
        <dbReference type="Proteomes" id="UP000664081"/>
    </source>
</evidence>
<feature type="domain" description="Minor extracellular protease Epr GA-like" evidence="5">
    <location>
        <begin position="545"/>
        <end position="638"/>
    </location>
</feature>
<evidence type="ECO:0000256" key="1">
    <source>
        <dbReference type="ARBA" id="ARBA00022729"/>
    </source>
</evidence>
<feature type="coiled-coil region" evidence="2">
    <location>
        <begin position="1104"/>
        <end position="1162"/>
    </location>
</feature>
<proteinExistence type="predicted"/>
<keyword evidence="7" id="KW-1185">Reference proteome</keyword>
<feature type="domain" description="Minor extracellular protease Epr GA-like" evidence="5">
    <location>
        <begin position="642"/>
        <end position="736"/>
    </location>
</feature>
<organism evidence="6 7">
    <name type="scientific">Staphylococcus nepalensis</name>
    <dbReference type="NCBI Taxonomy" id="214473"/>
    <lineage>
        <taxon>Bacteria</taxon>
        <taxon>Bacillati</taxon>
        <taxon>Bacillota</taxon>
        <taxon>Bacilli</taxon>
        <taxon>Bacillales</taxon>
        <taxon>Staphylococcaceae</taxon>
        <taxon>Staphylococcus</taxon>
    </lineage>
</organism>
<feature type="coiled-coil region" evidence="2">
    <location>
        <begin position="1202"/>
        <end position="1260"/>
    </location>
</feature>
<dbReference type="RefSeq" id="WP_207572825.1">
    <property type="nucleotide sequence ID" value="NZ_JAFNLT010000015.1"/>
</dbReference>
<feature type="domain" description="Minor extracellular protease Epr GA-like" evidence="5">
    <location>
        <begin position="1103"/>
        <end position="1195"/>
    </location>
</feature>
<keyword evidence="1" id="KW-0732">Signal</keyword>
<feature type="coiled-coil region" evidence="2">
    <location>
        <begin position="743"/>
        <end position="770"/>
    </location>
</feature>
<feature type="domain" description="Minor extracellular protease Epr GA-like" evidence="5">
    <location>
        <begin position="1201"/>
        <end position="1293"/>
    </location>
</feature>
<feature type="compositionally biased region" description="Basic and acidic residues" evidence="3">
    <location>
        <begin position="106"/>
        <end position="118"/>
    </location>
</feature>
<feature type="coiled-coil region" evidence="2">
    <location>
        <begin position="645"/>
        <end position="672"/>
    </location>
</feature>
<evidence type="ECO:0000313" key="6">
    <source>
        <dbReference type="EMBL" id="MBO1228311.1"/>
    </source>
</evidence>
<dbReference type="Pfam" id="PF04650">
    <property type="entry name" value="YSIRK_signal"/>
    <property type="match status" value="1"/>
</dbReference>
<accession>A0ABS3L6H7</accession>
<evidence type="ECO:0000259" key="4">
    <source>
        <dbReference type="Pfam" id="PF04650"/>
    </source>
</evidence>
<protein>
    <submittedName>
        <fullName evidence="6">YSIRK-type signal peptide-containing protein</fullName>
    </submittedName>
</protein>
<gene>
    <name evidence="6" type="ORF">J3T88_13510</name>
</gene>
<feature type="region of interest" description="Disordered" evidence="3">
    <location>
        <begin position="76"/>
        <end position="165"/>
    </location>
</feature>
<feature type="coiled-coil region" evidence="2">
    <location>
        <begin position="540"/>
        <end position="574"/>
    </location>
</feature>
<feature type="domain" description="Minor extracellular protease Epr GA-like" evidence="5">
    <location>
        <begin position="938"/>
        <end position="978"/>
    </location>
</feature>
<feature type="domain" description="Minor extracellular protease Epr GA-like" evidence="5">
    <location>
        <begin position="1005"/>
        <end position="1097"/>
    </location>
</feature>
<sequence length="1423" mass="156982">MRIFKEYIARRNNRYSIRKFNIGTASILLGSILIFSQSGEAQADMLESEDKSALNDIDNIDKQVNPDKNEEKNTLINSQTHNESESASISQESNNNISKNVPHNIPNKEDAEDQKVNIEDPNIVHNKPQIEQNQHQNDIKPQENKTGDDVQTEKQIKSSSESNFKQTNKLLNDKENNILSNDNEIEKTSAVKPNVSIKSDIETNDRNNTGENTSKQNVNFTNSSAKVMSFKNAEETTINKNIKTNKENIKQQYPNKPKSRVARSLDRLLYFNNIRKIGYNPKLNYTSVQAGDFITTAIREVEKNRNELTEEERKLFLRNIIRQTVLKNNKFSYDAIFNGNYGIATNKKLNAYQANNINQLLYKMKDLTLNRNNDDYRAVYTFTNQSDVTKNHFGIVQDDIFYDDGDVLIATMVLSKEKGRGTYRFENYAIRPNESLNKKIKKVFAEYEGRQRVMLEQDHLGYYSYTRPHSGSNGNPNTGGGSGGTVKFYISFDANHYIDVKKDKLFGYILSDTIDPHVLRGVNITNQSVDIDDVATRINKALTKSKKKKAEEAIQTAEQAKQYAEQQLSKVLADGAVSPAEKRKVDEANHALEEAKQIAITKLNGVLSGTAGKNQLQGRLDQIGTVNSPKVNDLDSNGVADDIQLSEAAQAVQKAEQAKQTVDQKLVEVTRDGLINPNEKNEIDRLNKALKVAKTTASEKVNNLPEGIKDKIKLQKKLEKIDTVTLPEVNDVDSNGVLDTEQLSQASQAVQAAEQAKRDVNQKLEEVTKDRLITPSEKALVDKLNNDLQIVKSTAAEKINNVPNNMTGKGELQTRLNQIGTVTSPEVNDQDSNGVLDTEQLSEAEQAIEAVGEAKKGVDNKLAEITSDNLVNPREKAELEQLIEALETAKAEASTKLNNVPTGTTGKDGLQTRLDQIGSVTVPEVNDQDANGVLDTEQLSKAEEAIAAVEEVKKTVDNKLSEVTSDGLVNPSEKAELQTRLDQIDSVTAPEVNDTDSNGVLDTEQLSEAEQAIEAVEQAKSAVDNKLTEITSDGLVNPSEKAELDQLIEALETAKADALTKLNNVPNGTTGKAELQKRLDQIGTVTAPEVNDQDGNGVLDTEQLSEAEQTIAAVEQTKKAVDNKLAEITSDNLVNPSEKAELEQLIEALETAKAEASTKLNNVPTGTTGKDGLQTRLDQIGTVTLPEVNDQDSNGVLDTEQLSEAEQAIEAVEQAKIAADNKLSEITADGLVNLDEKAELDQLIEALKTAKANASEKLNNVPDGTAGKGDLQKRLDQINLVTSSSINDKDGNGILDIQSSNIKGQNHAKVNKHLDNTIKNSNSHNLINKNVKVQNLNDKDNTLLNERLHTGLQQLNIVTDHLQIMKNETNESSEHSMNSLTHLPNTGGKNKDSWIFGTLLGAIGSMMILRKRQAKKKDTEKNS</sequence>
<feature type="domain" description="Minor extracellular protease Epr GA-like" evidence="5">
    <location>
        <begin position="840"/>
        <end position="932"/>
    </location>
</feature>
<feature type="domain" description="Minor extracellular protease Epr GA-like" evidence="5">
    <location>
        <begin position="742"/>
        <end position="834"/>
    </location>
</feature>
<dbReference type="NCBIfam" id="TIGR01168">
    <property type="entry name" value="YSIRK_signal"/>
    <property type="match status" value="1"/>
</dbReference>
<feature type="coiled-coil region" evidence="2">
    <location>
        <begin position="872"/>
        <end position="899"/>
    </location>
</feature>
<comment type="caution">
    <text evidence="6">The sequence shown here is derived from an EMBL/GenBank/DDBJ whole genome shotgun (WGS) entry which is preliminary data.</text>
</comment>
<dbReference type="InterPro" id="IPR005877">
    <property type="entry name" value="YSIRK_signal_dom"/>
</dbReference>
<dbReference type="InterPro" id="IPR054725">
    <property type="entry name" value="Epr_GA-like"/>
</dbReference>
<name>A0ABS3L6H7_9STAP</name>
<evidence type="ECO:0000256" key="3">
    <source>
        <dbReference type="SAM" id="MobiDB-lite"/>
    </source>
</evidence>
<dbReference type="Proteomes" id="UP000664081">
    <property type="component" value="Unassembled WGS sequence"/>
</dbReference>
<feature type="domain" description="YSIRK Gram-positive signal peptide" evidence="4">
    <location>
        <begin position="11"/>
        <end position="35"/>
    </location>
</feature>
<evidence type="ECO:0000259" key="5">
    <source>
        <dbReference type="Pfam" id="PF22775"/>
    </source>
</evidence>